<evidence type="ECO:0000256" key="2">
    <source>
        <dbReference type="ARBA" id="ARBA00022963"/>
    </source>
</evidence>
<proteinExistence type="predicted"/>
<dbReference type="RefSeq" id="WP_074201139.1">
    <property type="nucleotide sequence ID" value="NZ_FSRE01000002.1"/>
</dbReference>
<evidence type="ECO:0000313" key="6">
    <source>
        <dbReference type="EMBL" id="SIN88438.1"/>
    </source>
</evidence>
<accession>A0A1N6EZG6</accession>
<keyword evidence="7" id="KW-1185">Reference proteome</keyword>
<keyword evidence="1 4" id="KW-0378">Hydrolase</keyword>
<evidence type="ECO:0000256" key="3">
    <source>
        <dbReference type="ARBA" id="ARBA00023098"/>
    </source>
</evidence>
<dbReference type="InterPro" id="IPR050301">
    <property type="entry name" value="NTE"/>
</dbReference>
<dbReference type="PANTHER" id="PTHR14226">
    <property type="entry name" value="NEUROPATHY TARGET ESTERASE/SWISS CHEESE D.MELANOGASTER"/>
    <property type="match status" value="1"/>
</dbReference>
<feature type="short sequence motif" description="GXSXG" evidence="4">
    <location>
        <begin position="39"/>
        <end position="43"/>
    </location>
</feature>
<feature type="active site" description="Nucleophile" evidence="4">
    <location>
        <position position="41"/>
    </location>
</feature>
<feature type="short sequence motif" description="GXGXXG" evidence="4">
    <location>
        <begin position="12"/>
        <end position="17"/>
    </location>
</feature>
<evidence type="ECO:0000256" key="1">
    <source>
        <dbReference type="ARBA" id="ARBA00022801"/>
    </source>
</evidence>
<feature type="active site" description="Proton acceptor" evidence="4">
    <location>
        <position position="156"/>
    </location>
</feature>
<dbReference type="PROSITE" id="PS51635">
    <property type="entry name" value="PNPLA"/>
    <property type="match status" value="1"/>
</dbReference>
<dbReference type="Proteomes" id="UP000198461">
    <property type="component" value="Unassembled WGS sequence"/>
</dbReference>
<dbReference type="STRING" id="364032.SAMN05443662_0846"/>
<dbReference type="PANTHER" id="PTHR14226:SF76">
    <property type="entry name" value="NTE FAMILY PROTEIN RSSA"/>
    <property type="match status" value="1"/>
</dbReference>
<keyword evidence="2 4" id="KW-0442">Lipid degradation</keyword>
<dbReference type="EMBL" id="FSRE01000002">
    <property type="protein sequence ID" value="SIN88438.1"/>
    <property type="molecule type" value="Genomic_DNA"/>
</dbReference>
<evidence type="ECO:0000256" key="4">
    <source>
        <dbReference type="PROSITE-ProRule" id="PRU01161"/>
    </source>
</evidence>
<dbReference type="SUPFAM" id="SSF52151">
    <property type="entry name" value="FabD/lysophospholipase-like"/>
    <property type="match status" value="1"/>
</dbReference>
<dbReference type="CDD" id="cd07205">
    <property type="entry name" value="Pat_PNPLA6_PNPLA7_NTE1_like"/>
    <property type="match status" value="1"/>
</dbReference>
<gene>
    <name evidence="6" type="ORF">SAMN05443662_0846</name>
</gene>
<reference evidence="7" key="1">
    <citation type="submission" date="2016-11" db="EMBL/GenBank/DDBJ databases">
        <authorList>
            <person name="Varghese N."/>
            <person name="Submissions S."/>
        </authorList>
    </citation>
    <scope>NUCLEOTIDE SEQUENCE [LARGE SCALE GENOMIC DNA]</scope>
    <source>
        <strain evidence="7">DSM 17737</strain>
    </source>
</reference>
<dbReference type="AlphaFoldDB" id="A0A1N6EZG6"/>
<dbReference type="InterPro" id="IPR002641">
    <property type="entry name" value="PNPLA_dom"/>
</dbReference>
<evidence type="ECO:0000259" key="5">
    <source>
        <dbReference type="PROSITE" id="PS51635"/>
    </source>
</evidence>
<protein>
    <submittedName>
        <fullName evidence="6">NTE family protein</fullName>
    </submittedName>
</protein>
<feature type="short sequence motif" description="DGA/G" evidence="4">
    <location>
        <begin position="156"/>
        <end position="158"/>
    </location>
</feature>
<dbReference type="Gene3D" id="3.40.1090.10">
    <property type="entry name" value="Cytosolic phospholipase A2 catalytic domain"/>
    <property type="match status" value="1"/>
</dbReference>
<dbReference type="GO" id="GO:0016787">
    <property type="term" value="F:hydrolase activity"/>
    <property type="evidence" value="ECO:0007669"/>
    <property type="project" value="UniProtKB-UniRule"/>
</dbReference>
<feature type="domain" description="PNPLA" evidence="5">
    <location>
        <begin position="8"/>
        <end position="169"/>
    </location>
</feature>
<dbReference type="Pfam" id="PF01734">
    <property type="entry name" value="Patatin"/>
    <property type="match status" value="1"/>
</dbReference>
<dbReference type="GO" id="GO:0016042">
    <property type="term" value="P:lipid catabolic process"/>
    <property type="evidence" value="ECO:0007669"/>
    <property type="project" value="UniProtKB-UniRule"/>
</dbReference>
<sequence>MNTAKIGLALGGGGARGLAHFGVMRYLEEHGVPVHCIAGTSMGAIVGAAIASGDWHKLAEGYARLDWIKLLPMFDITFSGAGLLDGRKALEFLKEHIHARRIDELAIPYAAIAANLTRRRREVLAEGDLFFAMRASYAIPGIFTPVRTPEGDILVDGGVVEQVPVISAHEMGAEYVIAVEVNGMLKSPHSTLETLEDAPLLERLHEQLGAIPALRESDWGRQILNWFRQQLQKEEKNRQPGLFEVMRDSIDFMQEEIMRMQLAGHPPRWLVTVDATSFSIWDYHRAEEIIETGYQAAREQLRTLPDEVPELIT</sequence>
<keyword evidence="3 4" id="KW-0443">Lipid metabolism</keyword>
<evidence type="ECO:0000313" key="7">
    <source>
        <dbReference type="Proteomes" id="UP000198461"/>
    </source>
</evidence>
<dbReference type="OrthoDB" id="5290098at2"/>
<name>A0A1N6EZG6_9GAMM</name>
<organism evidence="6 7">
    <name type="scientific">Sulfurivirga caldicuralii</name>
    <dbReference type="NCBI Taxonomy" id="364032"/>
    <lineage>
        <taxon>Bacteria</taxon>
        <taxon>Pseudomonadati</taxon>
        <taxon>Pseudomonadota</taxon>
        <taxon>Gammaproteobacteria</taxon>
        <taxon>Thiotrichales</taxon>
        <taxon>Piscirickettsiaceae</taxon>
        <taxon>Sulfurivirga</taxon>
    </lineage>
</organism>
<dbReference type="InterPro" id="IPR016035">
    <property type="entry name" value="Acyl_Trfase/lysoPLipase"/>
</dbReference>